<feature type="compositionally biased region" description="Basic residues" evidence="1">
    <location>
        <begin position="238"/>
        <end position="250"/>
    </location>
</feature>
<feature type="domain" description="PH" evidence="2">
    <location>
        <begin position="888"/>
        <end position="1045"/>
    </location>
</feature>
<dbReference type="InterPro" id="IPR011993">
    <property type="entry name" value="PH-like_dom_sf"/>
</dbReference>
<dbReference type="InterPro" id="IPR039486">
    <property type="entry name" value="Mug56/Spo71_PH"/>
</dbReference>
<feature type="compositionally biased region" description="Acidic residues" evidence="1">
    <location>
        <begin position="282"/>
        <end position="298"/>
    </location>
</feature>
<dbReference type="InParanoid" id="A0A168QY21"/>
<dbReference type="InterPro" id="IPR057379">
    <property type="entry name" value="PH_SPO71"/>
</dbReference>
<dbReference type="Pfam" id="PF15404">
    <property type="entry name" value="PH_4"/>
    <property type="match status" value="1"/>
</dbReference>
<feature type="compositionally biased region" description="Polar residues" evidence="1">
    <location>
        <begin position="150"/>
        <end position="171"/>
    </location>
</feature>
<sequence length="1067" mass="120435">MTKREEGDPGHKIKCAYRILIGPWDDKTPSPFRTCQDPSLPPDEMGTSSSMATTSPIQNTPSTTTDRRADNNDANTKTTKDGITRPQPGTIQASSNTDDCEPMEDINTTGHTSSSESNVNYLSEDTFHTAHSSLLRGQSSTDDDNDTDSFHTQLETNSISTAPTTSSQSSDDTIRPTHPKTTTGVGATTSSPMSGDKFLTKATKQQNQQHSDKTSYYGPIPRITYNDSDSDTQQSPPRKPKRRPTPKSKSRQTLTSSLIWRKSGPIFLPSLPSNTTHPFSTDTDDSDVDDDDNDDDSASDPVIKHGFLLCTETVNGENDRLPVAYKQRKSSSTGRQKDWRQLQVILTPMALECYDSKNIPWTSRNPQHCISLDLQTNPGLSLYLLSPLDYTFCLQYTLKDAKEIGTVVFRARSLTRCQEWYMALYTLLPPIARKPFPRECEIYIPSINLRVHLPLVHEHYLHHNQEETLRQQQQQHGRNDSRFSITMDQIKGAVLDLLQKDSVWQSSSLLNDWDLSLCWVRKDRLEWIFWEPSVDGCTRVDKVICPQLIENTHQLELRPIQHTPHHVGLSGNTTLAEPFPCEGFLTKITDFDGRNIKAGSWVPRRFYFSSFAGFLFAIPAHKAKLPPTSAYMDPSTLMHCTNAKLAPSYINRVKASPFVTLVTPYAGNTDHITHPWQQEEIDRRMHLISAASGYINLAEVSYVQRSFDGYSSSDALLTPFTSRGDDMPGDSVSSSFGTSSTSPMLEHGTTAPPTLPSSSSVPHRRRLSAFGHGLPTRKNLLAKQQPCIELVMENGISLKLKAYSNDTCDQWVSCLSDLVIYAKARVEADRDIHSNGAKLVSSFDCKLKSQGKKRDGLDSFQCGTSEDASHPFVDTRIWSICPFTQCKDIIKSGIMYVQSKTTFSQKQFVLTMDGRLHYYNIYKRASNDGKPLTTGIHEQKGTLDMANAYVYSGLASEMDWRTSKHQLDRPPRIFKNGMTAKDSDQECLLTVWVPRRRRIFSLKRQRILVYNSEQRFNVWGTRWLFLTPSRKEKEEWVWAINIVQEQLFRKVHKDWAQQRQAVAGSST</sequence>
<feature type="compositionally biased region" description="Polar residues" evidence="1">
    <location>
        <begin position="179"/>
        <end position="193"/>
    </location>
</feature>
<dbReference type="OMA" id="SITEHEY"/>
<feature type="compositionally biased region" description="Polar residues" evidence="1">
    <location>
        <begin position="46"/>
        <end position="64"/>
    </location>
</feature>
<feature type="compositionally biased region" description="Low complexity" evidence="1">
    <location>
        <begin position="731"/>
        <end position="742"/>
    </location>
</feature>
<dbReference type="PROSITE" id="PS50003">
    <property type="entry name" value="PH_DOMAIN"/>
    <property type="match status" value="1"/>
</dbReference>
<accession>A0A168QY21</accession>
<evidence type="ECO:0000259" key="2">
    <source>
        <dbReference type="PROSITE" id="PS50003"/>
    </source>
</evidence>
<protein>
    <recommendedName>
        <fullName evidence="2">PH domain-containing protein</fullName>
    </recommendedName>
</protein>
<feature type="compositionally biased region" description="Low complexity" evidence="1">
    <location>
        <begin position="749"/>
        <end position="761"/>
    </location>
</feature>
<proteinExistence type="predicted"/>
<dbReference type="PANTHER" id="PTHR28076:SF1">
    <property type="entry name" value="PROSPORE MEMBRANE ADAPTER PROTEIN SPO71"/>
    <property type="match status" value="1"/>
</dbReference>
<gene>
    <name evidence="3" type="primary">ABSGL_11625.1 scaffold 12295</name>
</gene>
<evidence type="ECO:0000313" key="3">
    <source>
        <dbReference type="EMBL" id="SAM05750.1"/>
    </source>
</evidence>
<dbReference type="CDD" id="cd00821">
    <property type="entry name" value="PH"/>
    <property type="match status" value="1"/>
</dbReference>
<dbReference type="InterPro" id="IPR001849">
    <property type="entry name" value="PH_domain"/>
</dbReference>
<organism evidence="3">
    <name type="scientific">Absidia glauca</name>
    <name type="common">Pin mould</name>
    <dbReference type="NCBI Taxonomy" id="4829"/>
    <lineage>
        <taxon>Eukaryota</taxon>
        <taxon>Fungi</taxon>
        <taxon>Fungi incertae sedis</taxon>
        <taxon>Mucoromycota</taxon>
        <taxon>Mucoromycotina</taxon>
        <taxon>Mucoromycetes</taxon>
        <taxon>Mucorales</taxon>
        <taxon>Cunninghamellaceae</taxon>
        <taxon>Absidia</taxon>
    </lineage>
</organism>
<dbReference type="SUPFAM" id="SSF50729">
    <property type="entry name" value="PH domain-like"/>
    <property type="match status" value="2"/>
</dbReference>
<keyword evidence="4" id="KW-1185">Reference proteome</keyword>
<evidence type="ECO:0000313" key="4">
    <source>
        <dbReference type="Proteomes" id="UP000078561"/>
    </source>
</evidence>
<dbReference type="InterPro" id="IPR040345">
    <property type="entry name" value="Mug56/Spo71"/>
</dbReference>
<name>A0A168QY21_ABSGL</name>
<reference evidence="3" key="1">
    <citation type="submission" date="2016-04" db="EMBL/GenBank/DDBJ databases">
        <authorList>
            <person name="Evans L.H."/>
            <person name="Alamgir A."/>
            <person name="Owens N."/>
            <person name="Weber N.D."/>
            <person name="Virtaneva K."/>
            <person name="Barbian K."/>
            <person name="Babar A."/>
            <person name="Rosenke K."/>
        </authorList>
    </citation>
    <scope>NUCLEOTIDE SEQUENCE [LARGE SCALE GENOMIC DNA]</scope>
    <source>
        <strain evidence="3">CBS 101.48</strain>
    </source>
</reference>
<dbReference type="GO" id="GO:1902657">
    <property type="term" value="P:protein localization to prospore membrane"/>
    <property type="evidence" value="ECO:0007669"/>
    <property type="project" value="InterPro"/>
</dbReference>
<feature type="region of interest" description="Disordered" evidence="1">
    <location>
        <begin position="22"/>
        <end position="300"/>
    </location>
</feature>
<dbReference type="OrthoDB" id="5579281at2759"/>
<dbReference type="Gene3D" id="2.30.29.30">
    <property type="entry name" value="Pleckstrin-homology domain (PH domain)/Phosphotyrosine-binding domain (PTB)"/>
    <property type="match status" value="1"/>
</dbReference>
<dbReference type="Proteomes" id="UP000078561">
    <property type="component" value="Unassembled WGS sequence"/>
</dbReference>
<dbReference type="SMART" id="SM00233">
    <property type="entry name" value="PH"/>
    <property type="match status" value="3"/>
</dbReference>
<dbReference type="EMBL" id="LT554468">
    <property type="protein sequence ID" value="SAM05750.1"/>
    <property type="molecule type" value="Genomic_DNA"/>
</dbReference>
<dbReference type="AlphaFoldDB" id="A0A168QY21"/>
<evidence type="ECO:0000256" key="1">
    <source>
        <dbReference type="SAM" id="MobiDB-lite"/>
    </source>
</evidence>
<feature type="region of interest" description="Disordered" evidence="1">
    <location>
        <begin position="721"/>
        <end position="762"/>
    </location>
</feature>
<dbReference type="PANTHER" id="PTHR28076">
    <property type="entry name" value="SPORULATION-SPECIFIC PROTEIN 71"/>
    <property type="match status" value="1"/>
</dbReference>
<feature type="compositionally biased region" description="Polar residues" evidence="1">
    <location>
        <begin position="106"/>
        <end position="138"/>
    </location>
</feature>
<dbReference type="Pfam" id="PF23207">
    <property type="entry name" value="PH_SPO71"/>
    <property type="match status" value="1"/>
</dbReference>
<feature type="compositionally biased region" description="Polar residues" evidence="1">
    <location>
        <begin position="87"/>
        <end position="97"/>
    </location>
</feature>
<dbReference type="STRING" id="4829.A0A168QY21"/>